<dbReference type="AlphaFoldDB" id="A0AAI9ZPM4"/>
<proteinExistence type="predicted"/>
<name>A0AAI9ZPM4_9PEZI</name>
<dbReference type="Proteomes" id="UP001243989">
    <property type="component" value="Unassembled WGS sequence"/>
</dbReference>
<evidence type="ECO:0000313" key="1">
    <source>
        <dbReference type="EMBL" id="KAK1635866.1"/>
    </source>
</evidence>
<protein>
    <submittedName>
        <fullName evidence="1">Uncharacterized protein</fullName>
    </submittedName>
</protein>
<dbReference type="GeneID" id="85475464"/>
<dbReference type="RefSeq" id="XP_060444473.1">
    <property type="nucleotide sequence ID" value="XM_060590602.1"/>
</dbReference>
<gene>
    <name evidence="1" type="ORF">BDP81DRAFT_43034</name>
</gene>
<sequence length="175" mass="19199">MEPWGADWTGRVGSFIACWSAGWSEETLAIGARLSFFLSLSFGLRNRMFANYLSRSCRPPFKEQLGCGRPPIAHLCHPSPTAPPRFRFHLGGEQFLRVETLVLLVYHQSKDSVLRILAVQSAERVVERAAEVEHSETLAKSISCVFGVGWCRALQPALHGGVPGGCRPAVDPPIG</sequence>
<keyword evidence="2" id="KW-1185">Reference proteome</keyword>
<organism evidence="1 2">
    <name type="scientific">Colletotrichum phormii</name>
    <dbReference type="NCBI Taxonomy" id="359342"/>
    <lineage>
        <taxon>Eukaryota</taxon>
        <taxon>Fungi</taxon>
        <taxon>Dikarya</taxon>
        <taxon>Ascomycota</taxon>
        <taxon>Pezizomycotina</taxon>
        <taxon>Sordariomycetes</taxon>
        <taxon>Hypocreomycetidae</taxon>
        <taxon>Glomerellales</taxon>
        <taxon>Glomerellaceae</taxon>
        <taxon>Colletotrichum</taxon>
        <taxon>Colletotrichum acutatum species complex</taxon>
    </lineage>
</organism>
<accession>A0AAI9ZPM4</accession>
<comment type="caution">
    <text evidence="1">The sequence shown here is derived from an EMBL/GenBank/DDBJ whole genome shotgun (WGS) entry which is preliminary data.</text>
</comment>
<dbReference type="EMBL" id="JAHMHQ010000012">
    <property type="protein sequence ID" value="KAK1635866.1"/>
    <property type="molecule type" value="Genomic_DNA"/>
</dbReference>
<reference evidence="1" key="1">
    <citation type="submission" date="2021-06" db="EMBL/GenBank/DDBJ databases">
        <title>Comparative genomics, transcriptomics and evolutionary studies reveal genomic signatures of adaptation to plant cell wall in hemibiotrophic fungi.</title>
        <authorList>
            <consortium name="DOE Joint Genome Institute"/>
            <person name="Baroncelli R."/>
            <person name="Diaz J.F."/>
            <person name="Benocci T."/>
            <person name="Peng M."/>
            <person name="Battaglia E."/>
            <person name="Haridas S."/>
            <person name="Andreopoulos W."/>
            <person name="Labutti K."/>
            <person name="Pangilinan J."/>
            <person name="Floch G.L."/>
            <person name="Makela M.R."/>
            <person name="Henrissat B."/>
            <person name="Grigoriev I.V."/>
            <person name="Crouch J.A."/>
            <person name="De Vries R.P."/>
            <person name="Sukno S.A."/>
            <person name="Thon M.R."/>
        </authorList>
    </citation>
    <scope>NUCLEOTIDE SEQUENCE</scope>
    <source>
        <strain evidence="1">CBS 102054</strain>
    </source>
</reference>
<evidence type="ECO:0000313" key="2">
    <source>
        <dbReference type="Proteomes" id="UP001243989"/>
    </source>
</evidence>